<evidence type="ECO:0000256" key="2">
    <source>
        <dbReference type="ARBA" id="ARBA00022679"/>
    </source>
</evidence>
<gene>
    <name evidence="4" type="ORF">LEA_08928</name>
</gene>
<dbReference type="SUPFAM" id="SSF48208">
    <property type="entry name" value="Six-hairpin glycosidases"/>
    <property type="match status" value="1"/>
</dbReference>
<comment type="caution">
    <text evidence="4">The sequence shown here is derived from an EMBL/GenBank/DDBJ whole genome shotgun (WGS) entry which is preliminary data.</text>
</comment>
<name>K1TKS0_9ZZZZ</name>
<dbReference type="EMBL" id="AJWY01005967">
    <property type="protein sequence ID" value="EKC68174.1"/>
    <property type="molecule type" value="Genomic_DNA"/>
</dbReference>
<dbReference type="Gene3D" id="1.50.10.10">
    <property type="match status" value="1"/>
</dbReference>
<dbReference type="GO" id="GO:0016757">
    <property type="term" value="F:glycosyltransferase activity"/>
    <property type="evidence" value="ECO:0007669"/>
    <property type="project" value="UniProtKB-KW"/>
</dbReference>
<dbReference type="GO" id="GO:0005975">
    <property type="term" value="P:carbohydrate metabolic process"/>
    <property type="evidence" value="ECO:0007669"/>
    <property type="project" value="InterPro"/>
</dbReference>
<dbReference type="PANTHER" id="PTHR37469:SF2">
    <property type="entry name" value="CELLOBIONIC ACID PHOSPHORYLASE"/>
    <property type="match status" value="1"/>
</dbReference>
<dbReference type="InterPro" id="IPR033432">
    <property type="entry name" value="GH94_catalytic"/>
</dbReference>
<dbReference type="InterPro" id="IPR012341">
    <property type="entry name" value="6hp_glycosidase-like_sf"/>
</dbReference>
<feature type="non-terminal residue" evidence="4">
    <location>
        <position position="1"/>
    </location>
</feature>
<reference evidence="4" key="1">
    <citation type="journal article" date="2013" name="Environ. Microbiol.">
        <title>Microbiota from the distal guts of lean and obese adolescents exhibit partial functional redundancy besides clear differences in community structure.</title>
        <authorList>
            <person name="Ferrer M."/>
            <person name="Ruiz A."/>
            <person name="Lanza F."/>
            <person name="Haange S.B."/>
            <person name="Oberbach A."/>
            <person name="Till H."/>
            <person name="Bargiela R."/>
            <person name="Campoy C."/>
            <person name="Segura M.T."/>
            <person name="Richter M."/>
            <person name="von Bergen M."/>
            <person name="Seifert J."/>
            <person name="Suarez A."/>
        </authorList>
    </citation>
    <scope>NUCLEOTIDE SEQUENCE</scope>
</reference>
<proteinExistence type="predicted"/>
<evidence type="ECO:0000313" key="4">
    <source>
        <dbReference type="EMBL" id="EKC68174.1"/>
    </source>
</evidence>
<organism evidence="4">
    <name type="scientific">human gut metagenome</name>
    <dbReference type="NCBI Taxonomy" id="408170"/>
    <lineage>
        <taxon>unclassified sequences</taxon>
        <taxon>metagenomes</taxon>
        <taxon>organismal metagenomes</taxon>
    </lineage>
</organism>
<accession>K1TKS0</accession>
<evidence type="ECO:0000259" key="3">
    <source>
        <dbReference type="Pfam" id="PF17167"/>
    </source>
</evidence>
<dbReference type="AlphaFoldDB" id="K1TKS0"/>
<feature type="domain" description="Glycosyl hydrolase 94 catalytic" evidence="3">
    <location>
        <begin position="2"/>
        <end position="76"/>
    </location>
</feature>
<keyword evidence="2 4" id="KW-0808">Transferase</keyword>
<protein>
    <submittedName>
        <fullName evidence="4">Glycosyltransferase 36</fullName>
    </submittedName>
</protein>
<dbReference type="InterPro" id="IPR008928">
    <property type="entry name" value="6-hairpin_glycosidase_sf"/>
</dbReference>
<dbReference type="Pfam" id="PF17167">
    <property type="entry name" value="Glyco_hydro_94"/>
    <property type="match status" value="1"/>
</dbReference>
<evidence type="ECO:0000256" key="1">
    <source>
        <dbReference type="ARBA" id="ARBA00022676"/>
    </source>
</evidence>
<dbReference type="Gene3D" id="2.60.420.10">
    <property type="entry name" value="Maltose phosphorylase, domain 3"/>
    <property type="match status" value="1"/>
</dbReference>
<dbReference type="InterPro" id="IPR052047">
    <property type="entry name" value="GH94_Enzymes"/>
</dbReference>
<dbReference type="PANTHER" id="PTHR37469">
    <property type="entry name" value="CELLOBIONIC ACID PHOSPHORYLASE-RELATED"/>
    <property type="match status" value="1"/>
</dbReference>
<sequence>ICAEAAVGRGDKAFEYYSKIAPAFREDISDLHRTEPYVYAQMIAGKDAKRHGEAKNSWLTGTAAWNFVAVSQYILGIKPEYNGLKIDPSIPHEWDGFTASRLFRGATYEITVKNPDHVCHGVKSVTVDGKAVDSNVIPVFGNGTHKVEVVLG</sequence>
<keyword evidence="1" id="KW-0328">Glycosyltransferase</keyword>